<comment type="caution">
    <text evidence="2">The sequence shown here is derived from an EMBL/GenBank/DDBJ whole genome shotgun (WGS) entry which is preliminary data.</text>
</comment>
<dbReference type="GO" id="GO:0003723">
    <property type="term" value="F:RNA binding"/>
    <property type="evidence" value="ECO:0007669"/>
    <property type="project" value="TreeGrafter"/>
</dbReference>
<protein>
    <submittedName>
        <fullName evidence="2">Uncharacterized protein</fullName>
    </submittedName>
</protein>
<sequence length="190" mass="22151">MAKIQKKGQKGAAKNYITRTQAVRKLQISLPDFRRLCIFKGIYPREPRNKKKAAKNSHSTQATTFYYTRDIQYLLHEPLLNKFRDHKALAKKIGRALGRNEISDANRMEKTLTPKMTLDHIIKERYPTFIDALRDLDDCLSMLFLFANLPSTETVPPKTIQLCQRLTHEFEHYLIRSNSLRKSFLSIKGI</sequence>
<name>A0A9P8FEE8_AURME</name>
<dbReference type="InterPro" id="IPR010613">
    <property type="entry name" value="PES"/>
</dbReference>
<reference evidence="2" key="2">
    <citation type="submission" date="2021-08" db="EMBL/GenBank/DDBJ databases">
        <authorList>
            <person name="Gostincar C."/>
            <person name="Sun X."/>
            <person name="Song Z."/>
            <person name="Gunde-Cimerman N."/>
        </authorList>
    </citation>
    <scope>NUCLEOTIDE SEQUENCE</scope>
    <source>
        <strain evidence="2">EXF-9298</strain>
    </source>
</reference>
<dbReference type="GO" id="GO:0000463">
    <property type="term" value="P:maturation of LSU-rRNA from tricistronic rRNA transcript (SSU-rRNA, 5.8S rRNA, LSU-rRNA)"/>
    <property type="evidence" value="ECO:0007669"/>
    <property type="project" value="TreeGrafter"/>
</dbReference>
<dbReference type="PANTHER" id="PTHR12221">
    <property type="entry name" value="PESCADILLO - RELATED"/>
    <property type="match status" value="1"/>
</dbReference>
<comment type="subcellular location">
    <subcellularLocation>
        <location evidence="1">Nucleus</location>
    </subcellularLocation>
</comment>
<gene>
    <name evidence="2" type="ORF">KCU98_g13565</name>
</gene>
<dbReference type="Pfam" id="PF06732">
    <property type="entry name" value="Pescadillo_N"/>
    <property type="match status" value="1"/>
</dbReference>
<organism evidence="2 3">
    <name type="scientific">Aureobasidium melanogenum</name>
    <name type="common">Aureobasidium pullulans var. melanogenum</name>
    <dbReference type="NCBI Taxonomy" id="46634"/>
    <lineage>
        <taxon>Eukaryota</taxon>
        <taxon>Fungi</taxon>
        <taxon>Dikarya</taxon>
        <taxon>Ascomycota</taxon>
        <taxon>Pezizomycotina</taxon>
        <taxon>Dothideomycetes</taxon>
        <taxon>Dothideomycetidae</taxon>
        <taxon>Dothideales</taxon>
        <taxon>Saccotheciaceae</taxon>
        <taxon>Aureobasidium</taxon>
    </lineage>
</organism>
<feature type="non-terminal residue" evidence="2">
    <location>
        <position position="190"/>
    </location>
</feature>
<evidence type="ECO:0000313" key="2">
    <source>
        <dbReference type="EMBL" id="KAG9971939.1"/>
    </source>
</evidence>
<dbReference type="GO" id="GO:0070545">
    <property type="term" value="C:PeBoW complex"/>
    <property type="evidence" value="ECO:0007669"/>
    <property type="project" value="TreeGrafter"/>
</dbReference>
<dbReference type="Proteomes" id="UP000729357">
    <property type="component" value="Unassembled WGS sequence"/>
</dbReference>
<dbReference type="AlphaFoldDB" id="A0A9P8FEE8"/>
<dbReference type="EMBL" id="JAHFXS010002518">
    <property type="protein sequence ID" value="KAG9971939.1"/>
    <property type="molecule type" value="Genomic_DNA"/>
</dbReference>
<evidence type="ECO:0000256" key="1">
    <source>
        <dbReference type="ARBA" id="ARBA00004123"/>
    </source>
</evidence>
<evidence type="ECO:0000313" key="3">
    <source>
        <dbReference type="Proteomes" id="UP000729357"/>
    </source>
</evidence>
<accession>A0A9P8FEE8</accession>
<reference evidence="2" key="1">
    <citation type="journal article" date="2021" name="J Fungi (Basel)">
        <title>Virulence traits and population genomics of the black yeast Aureobasidium melanogenum.</title>
        <authorList>
            <person name="Cernosa A."/>
            <person name="Sun X."/>
            <person name="Gostincar C."/>
            <person name="Fang C."/>
            <person name="Gunde-Cimerman N."/>
            <person name="Song Z."/>
        </authorList>
    </citation>
    <scope>NUCLEOTIDE SEQUENCE</scope>
    <source>
        <strain evidence="2">EXF-9298</strain>
    </source>
</reference>
<keyword evidence="3" id="KW-1185">Reference proteome</keyword>
<dbReference type="PANTHER" id="PTHR12221:SF6">
    <property type="entry name" value="PESCADILLO HOMOLOG"/>
    <property type="match status" value="1"/>
</dbReference>
<proteinExistence type="predicted"/>